<proteinExistence type="predicted"/>
<reference evidence="2 3" key="1">
    <citation type="submission" date="2024-02" db="EMBL/GenBank/DDBJ databases">
        <authorList>
            <person name="Chen Y."/>
            <person name="Shah S."/>
            <person name="Dougan E. K."/>
            <person name="Thang M."/>
            <person name="Chan C."/>
        </authorList>
    </citation>
    <scope>NUCLEOTIDE SEQUENCE [LARGE SCALE GENOMIC DNA]</scope>
</reference>
<accession>A0ABP0J4M0</accession>
<name>A0ABP0J4M0_9DINO</name>
<feature type="compositionally biased region" description="Acidic residues" evidence="1">
    <location>
        <begin position="168"/>
        <end position="186"/>
    </location>
</feature>
<organism evidence="2 3">
    <name type="scientific">Durusdinium trenchii</name>
    <dbReference type="NCBI Taxonomy" id="1381693"/>
    <lineage>
        <taxon>Eukaryota</taxon>
        <taxon>Sar</taxon>
        <taxon>Alveolata</taxon>
        <taxon>Dinophyceae</taxon>
        <taxon>Suessiales</taxon>
        <taxon>Symbiodiniaceae</taxon>
        <taxon>Durusdinium</taxon>
    </lineage>
</organism>
<evidence type="ECO:0000256" key="1">
    <source>
        <dbReference type="SAM" id="MobiDB-lite"/>
    </source>
</evidence>
<comment type="caution">
    <text evidence="2">The sequence shown here is derived from an EMBL/GenBank/DDBJ whole genome shotgun (WGS) entry which is preliminary data.</text>
</comment>
<dbReference type="EMBL" id="CAXAMN010004446">
    <property type="protein sequence ID" value="CAK9009311.1"/>
    <property type="molecule type" value="Genomic_DNA"/>
</dbReference>
<feature type="region of interest" description="Disordered" evidence="1">
    <location>
        <begin position="1"/>
        <end position="21"/>
    </location>
</feature>
<feature type="region of interest" description="Disordered" evidence="1">
    <location>
        <begin position="164"/>
        <end position="214"/>
    </location>
</feature>
<evidence type="ECO:0000313" key="3">
    <source>
        <dbReference type="Proteomes" id="UP001642484"/>
    </source>
</evidence>
<feature type="compositionally biased region" description="Acidic residues" evidence="1">
    <location>
        <begin position="200"/>
        <end position="214"/>
    </location>
</feature>
<protein>
    <submittedName>
        <fullName evidence="2">Uncharacterized protein</fullName>
    </submittedName>
</protein>
<dbReference type="Proteomes" id="UP001642484">
    <property type="component" value="Unassembled WGS sequence"/>
</dbReference>
<evidence type="ECO:0000313" key="2">
    <source>
        <dbReference type="EMBL" id="CAK9009311.1"/>
    </source>
</evidence>
<sequence>MRGKTTGEQVDVPEPPKPLSDGAIRSRLNRLLKRRANGSSLVPEEVLVDWESEDTRNTIKKMFEKAGYDKELFIRKVKRVYQEISENSFETNWEFLSVEDMKEKGWKSIYGEGWLYWTLVSTKGQQKKLGFADQACYQRIQRLRRDVRNLTWTNLNTRRSMLERTIEDEMESGDEEKMEISDEENDFPPLPQKGRHGGDSDGEEFSSDDGEEAESMMKKLNFPMVEKEVQPASVVPKVSVAIQKRVAKLAEHKMTLEAVKSRCNASRDMHSRFARLGLSMPVNIERVEHPLQNGKTTTHWIKPSEWVKVLMNKAPYALVGQCQDRSLQLRSFWAAYEQNNPQHVVFQHHANDLHQVLPLALFGDEGRGPKRDKFLVWSVECLLGLQDMKDFACCCASEVSKMEAAGIDTCRADGVMTPLPPDLLHRVALQSTNYKGHSYVTRHMLFGWPACLYRDPEVLDKHLKLLSNDMISLFWDGVTLKSGEQIFGALCAVKGDMKHMVQIGITRSYHKLRGGMMCSLCEAGAANFGLPAFEDTRDEPDWAATMGVSRPWETPPELSRVPYNPVAPELAFALDVFHVFKVGIARDLIGSMIVTMAKLQFFDEASDRRSKNLELRLEAAHGLFSLWCASERVTPGLRSFGKRFFNVKTKASFAWANTKGSDSMLVLRFLRWLVGLRISSNDGLAQSNHRLLKTFTATVDSALDAFGIMHSHGLWLSRPCGQILYVKLMCLLRGYKKLARIVYDMKLTGFGLKPKVHALHHVAYTLRRSLQRGAVQILSPISTACKQNEDTVGLVARLSRQLSARGLSCRILQRYFYKKRALLNRSRPKR</sequence>
<gene>
    <name evidence="2" type="ORF">CCMP2556_LOCUS9606</name>
</gene>
<keyword evidence="3" id="KW-1185">Reference proteome</keyword>